<dbReference type="OrthoDB" id="423559at2759"/>
<evidence type="ECO:0000256" key="4">
    <source>
        <dbReference type="SAM" id="MobiDB-lite"/>
    </source>
</evidence>
<feature type="compositionally biased region" description="Basic and acidic residues" evidence="4">
    <location>
        <begin position="87"/>
        <end position="102"/>
    </location>
</feature>
<dbReference type="KEGG" id="pfy:PFICI_02382"/>
<dbReference type="OMA" id="NEVPQNP"/>
<dbReference type="EMBL" id="KI912110">
    <property type="protein sequence ID" value="ETS84357.1"/>
    <property type="molecule type" value="Genomic_DNA"/>
</dbReference>
<dbReference type="RefSeq" id="XP_007829154.1">
    <property type="nucleotide sequence ID" value="XM_007830963.1"/>
</dbReference>
<feature type="region of interest" description="Disordered" evidence="4">
    <location>
        <begin position="182"/>
        <end position="209"/>
    </location>
</feature>
<dbReference type="CDD" id="cd18008">
    <property type="entry name" value="DEXDc_SHPRH-like"/>
    <property type="match status" value="1"/>
</dbReference>
<evidence type="ECO:0000256" key="2">
    <source>
        <dbReference type="ARBA" id="ARBA00022801"/>
    </source>
</evidence>
<dbReference type="InterPro" id="IPR014001">
    <property type="entry name" value="Helicase_ATP-bd"/>
</dbReference>
<organism evidence="7 8">
    <name type="scientific">Pestalotiopsis fici (strain W106-1 / CGMCC3.15140)</name>
    <dbReference type="NCBI Taxonomy" id="1229662"/>
    <lineage>
        <taxon>Eukaryota</taxon>
        <taxon>Fungi</taxon>
        <taxon>Dikarya</taxon>
        <taxon>Ascomycota</taxon>
        <taxon>Pezizomycotina</taxon>
        <taxon>Sordariomycetes</taxon>
        <taxon>Xylariomycetidae</taxon>
        <taxon>Amphisphaeriales</taxon>
        <taxon>Sporocadaceae</taxon>
        <taxon>Pestalotiopsis</taxon>
    </lineage>
</organism>
<keyword evidence="3" id="KW-0067">ATP-binding</keyword>
<dbReference type="PROSITE" id="PS51192">
    <property type="entry name" value="HELICASE_ATP_BIND_1"/>
    <property type="match status" value="1"/>
</dbReference>
<evidence type="ECO:0000256" key="3">
    <source>
        <dbReference type="ARBA" id="ARBA00022840"/>
    </source>
</evidence>
<dbReference type="GO" id="GO:0008094">
    <property type="term" value="F:ATP-dependent activity, acting on DNA"/>
    <property type="evidence" value="ECO:0007669"/>
    <property type="project" value="TreeGrafter"/>
</dbReference>
<feature type="compositionally biased region" description="Basic and acidic residues" evidence="4">
    <location>
        <begin position="62"/>
        <end position="73"/>
    </location>
</feature>
<feature type="region of interest" description="Disordered" evidence="4">
    <location>
        <begin position="1"/>
        <end position="161"/>
    </location>
</feature>
<keyword evidence="8" id="KW-1185">Reference proteome</keyword>
<keyword evidence="2" id="KW-0378">Hydrolase</keyword>
<dbReference type="SMART" id="SM00487">
    <property type="entry name" value="DEXDc"/>
    <property type="match status" value="1"/>
</dbReference>
<dbReference type="InterPro" id="IPR050628">
    <property type="entry name" value="SNF2_RAD54_helicase_TF"/>
</dbReference>
<evidence type="ECO:0000259" key="6">
    <source>
        <dbReference type="PROSITE" id="PS51194"/>
    </source>
</evidence>
<dbReference type="GO" id="GO:0005524">
    <property type="term" value="F:ATP binding"/>
    <property type="evidence" value="ECO:0007669"/>
    <property type="project" value="UniProtKB-KW"/>
</dbReference>
<sequence>MSPSPIPSLPKHALRRGDNKEEPIDITSSPIVKQEKRVLCSVESAQTSPSARKFRKKSVGTDGDKDLIARTDSKTSATTPAPGPVRSRREQNNGENDFEARFRNLRNKYMGTAGTSDSAKNTRVLESPAAKSTIKYEITPDLPDTAPVGGLPDQNLTDCGRDQTLAPKKKLHYLSDDSDVDSLFDENASIGGMDDNEDDDDDEDDDDGFITSFSSYQSRRSNVSKSTAASSVAPSVAPCDYHTYLSSLRTPAPLTNHSRLPDDRESTPEGFVGHLFAHQHIALAWMIKMEGNNQFRGGILADEMGLGKTLSVLALIASKHGRAAKGTRPGPTLIICPLSLLQQWITEIIKKIEQGPDKLRVVDAHDSKNKNMTFEQMRQYDIVVTTYEHIRAENDKKNGRRKGHSSFYVDNGSWFHRIVLDESQRIKNRTSSVFKAVHNLRAKYRWLLTGTPIQNKIEEMYTSIAFLRNDPYNDWHMFKKDFSSLLHKKSQDGYDRMQMARFKGFLEQFVLHRTKEDIIDGEKIIDLPPKTVNKVFVELSEAERDFYKDLEQDVQTKFRDLVTEGLNRQGHARALTWSLRLRLACCHPLLIANTADLNSMDMDPELAAKCNLENGLDLKRLRDAVTSHIGRRRYMDHLSIVWQDSAKINTLMTLVNSLNEEGHKTLVFSQWTGLLDLAEWKMTQSGISFARFDGSMTMVARDQAIAKLQDDDNCKVMLISLRAGNAGLNLVMASRVILLDPDWNPYIEDQAIGRVHRIGQTKPVVVYRLLAKDTIEDRVLTLQRKKRAQISDAMGDVNIDSEDPDVDEHGLGVSSGNLAFLIGGSG</sequence>
<dbReference type="Proteomes" id="UP000030651">
    <property type="component" value="Unassembled WGS sequence"/>
</dbReference>
<feature type="domain" description="Helicase ATP-binding" evidence="5">
    <location>
        <begin position="289"/>
        <end position="470"/>
    </location>
</feature>
<proteinExistence type="predicted"/>
<dbReference type="AlphaFoldDB" id="W3XG15"/>
<dbReference type="InterPro" id="IPR038718">
    <property type="entry name" value="SNF2-like_sf"/>
</dbReference>
<keyword evidence="1" id="KW-0547">Nucleotide-binding</keyword>
<dbReference type="PANTHER" id="PTHR45626">
    <property type="entry name" value="TRANSCRIPTION TERMINATION FACTOR 2-RELATED"/>
    <property type="match status" value="1"/>
</dbReference>
<dbReference type="InterPro" id="IPR027417">
    <property type="entry name" value="P-loop_NTPase"/>
</dbReference>
<dbReference type="Gene3D" id="3.40.50.300">
    <property type="entry name" value="P-loop containing nucleotide triphosphate hydrolases"/>
    <property type="match status" value="1"/>
</dbReference>
<evidence type="ECO:0000259" key="5">
    <source>
        <dbReference type="PROSITE" id="PS51192"/>
    </source>
</evidence>
<dbReference type="SMART" id="SM00490">
    <property type="entry name" value="HELICc"/>
    <property type="match status" value="1"/>
</dbReference>
<dbReference type="GeneID" id="19267395"/>
<feature type="domain" description="Helicase C-terminal" evidence="6">
    <location>
        <begin position="650"/>
        <end position="805"/>
    </location>
</feature>
<dbReference type="Pfam" id="PF00271">
    <property type="entry name" value="Helicase_C"/>
    <property type="match status" value="1"/>
</dbReference>
<dbReference type="HOGENOM" id="CLU_342919_0_0_1"/>
<protein>
    <recommendedName>
        <fullName evidence="9">ATP-dependent helicase</fullName>
    </recommendedName>
</protein>
<dbReference type="eggNOG" id="KOG1001">
    <property type="taxonomic scope" value="Eukaryota"/>
</dbReference>
<dbReference type="CDD" id="cd18793">
    <property type="entry name" value="SF2_C_SNF"/>
    <property type="match status" value="1"/>
</dbReference>
<dbReference type="GO" id="GO:0005634">
    <property type="term" value="C:nucleus"/>
    <property type="evidence" value="ECO:0007669"/>
    <property type="project" value="TreeGrafter"/>
</dbReference>
<reference evidence="8" key="1">
    <citation type="journal article" date="2015" name="BMC Genomics">
        <title>Genomic and transcriptomic analysis of the endophytic fungus Pestalotiopsis fici reveals its lifestyle and high potential for synthesis of natural products.</title>
        <authorList>
            <person name="Wang X."/>
            <person name="Zhang X."/>
            <person name="Liu L."/>
            <person name="Xiang M."/>
            <person name="Wang W."/>
            <person name="Sun X."/>
            <person name="Che Y."/>
            <person name="Guo L."/>
            <person name="Liu G."/>
            <person name="Guo L."/>
            <person name="Wang C."/>
            <person name="Yin W.B."/>
            <person name="Stadler M."/>
            <person name="Zhang X."/>
            <person name="Liu X."/>
        </authorList>
    </citation>
    <scope>NUCLEOTIDE SEQUENCE [LARGE SCALE GENOMIC DNA]</scope>
    <source>
        <strain evidence="8">W106-1 / CGMCC3.15140</strain>
    </source>
</reference>
<dbReference type="GO" id="GO:0006281">
    <property type="term" value="P:DNA repair"/>
    <property type="evidence" value="ECO:0007669"/>
    <property type="project" value="TreeGrafter"/>
</dbReference>
<evidence type="ECO:0000256" key="1">
    <source>
        <dbReference type="ARBA" id="ARBA00022741"/>
    </source>
</evidence>
<evidence type="ECO:0008006" key="9">
    <source>
        <dbReference type="Google" id="ProtNLM"/>
    </source>
</evidence>
<evidence type="ECO:0000313" key="7">
    <source>
        <dbReference type="EMBL" id="ETS84357.1"/>
    </source>
</evidence>
<dbReference type="Pfam" id="PF00176">
    <property type="entry name" value="SNF2-rel_dom"/>
    <property type="match status" value="1"/>
</dbReference>
<dbReference type="PROSITE" id="PS51194">
    <property type="entry name" value="HELICASE_CTER"/>
    <property type="match status" value="1"/>
</dbReference>
<dbReference type="SUPFAM" id="SSF52540">
    <property type="entry name" value="P-loop containing nucleoside triphosphate hydrolases"/>
    <property type="match status" value="2"/>
</dbReference>
<dbReference type="Gene3D" id="3.40.50.10810">
    <property type="entry name" value="Tandem AAA-ATPase domain"/>
    <property type="match status" value="1"/>
</dbReference>
<gene>
    <name evidence="7" type="ORF">PFICI_02382</name>
</gene>
<dbReference type="InterPro" id="IPR001650">
    <property type="entry name" value="Helicase_C-like"/>
</dbReference>
<evidence type="ECO:0000313" key="8">
    <source>
        <dbReference type="Proteomes" id="UP000030651"/>
    </source>
</evidence>
<dbReference type="InterPro" id="IPR049730">
    <property type="entry name" value="SNF2/RAD54-like_C"/>
</dbReference>
<feature type="compositionally biased region" description="Acidic residues" evidence="4">
    <location>
        <begin position="194"/>
        <end position="208"/>
    </location>
</feature>
<dbReference type="STRING" id="1229662.W3XG15"/>
<accession>W3XG15</accession>
<name>W3XG15_PESFW</name>
<dbReference type="InterPro" id="IPR000330">
    <property type="entry name" value="SNF2_N"/>
</dbReference>
<dbReference type="InParanoid" id="W3XG15"/>
<dbReference type="GO" id="GO:0016787">
    <property type="term" value="F:hydrolase activity"/>
    <property type="evidence" value="ECO:0007669"/>
    <property type="project" value="UniProtKB-KW"/>
</dbReference>